<dbReference type="RefSeq" id="XP_024406278.1">
    <property type="nucleotide sequence ID" value="XM_024548875.1"/>
</dbReference>
<dbReference type="InterPro" id="IPR014710">
    <property type="entry name" value="RmlC-like_jellyroll"/>
</dbReference>
<dbReference type="EMBL" id="JPDN02000005">
    <property type="protein sequence ID" value="PON28803.1"/>
    <property type="molecule type" value="Genomic_DNA"/>
</dbReference>
<dbReference type="SUPFAM" id="SSF51182">
    <property type="entry name" value="RmlC-like cupins"/>
    <property type="match status" value="1"/>
</dbReference>
<accession>A0A2P4ZX26</accession>
<comment type="caution">
    <text evidence="1">The sequence shown here is derived from an EMBL/GenBank/DDBJ whole genome shotgun (WGS) entry which is preliminary data.</text>
</comment>
<dbReference type="InterPro" id="IPR047142">
    <property type="entry name" value="OryJ/VirC-like"/>
</dbReference>
<dbReference type="Proteomes" id="UP000054821">
    <property type="component" value="Unassembled WGS sequence"/>
</dbReference>
<dbReference type="InterPro" id="IPR011051">
    <property type="entry name" value="RmlC_Cupin_sf"/>
</dbReference>
<evidence type="ECO:0000313" key="1">
    <source>
        <dbReference type="EMBL" id="PON28803.1"/>
    </source>
</evidence>
<dbReference type="PANTHER" id="PTHR36156:SF2">
    <property type="entry name" value="CUPIN TYPE-2 DOMAIN-CONTAINING PROTEIN"/>
    <property type="match status" value="1"/>
</dbReference>
<dbReference type="CDD" id="cd02231">
    <property type="entry name" value="cupin_BLL6423-like"/>
    <property type="match status" value="1"/>
</dbReference>
<protein>
    <recommendedName>
        <fullName evidence="3">Cupin 2 conserved barrel domain-containing protein</fullName>
    </recommendedName>
</protein>
<proteinExistence type="predicted"/>
<keyword evidence="2" id="KW-1185">Reference proteome</keyword>
<organism evidence="1 2">
    <name type="scientific">Trichoderma gamsii</name>
    <dbReference type="NCBI Taxonomy" id="398673"/>
    <lineage>
        <taxon>Eukaryota</taxon>
        <taxon>Fungi</taxon>
        <taxon>Dikarya</taxon>
        <taxon>Ascomycota</taxon>
        <taxon>Pezizomycotina</taxon>
        <taxon>Sordariomycetes</taxon>
        <taxon>Hypocreomycetidae</taxon>
        <taxon>Hypocreales</taxon>
        <taxon>Hypocreaceae</taxon>
        <taxon>Trichoderma</taxon>
    </lineage>
</organism>
<name>A0A2P4ZX26_9HYPO</name>
<evidence type="ECO:0008006" key="3">
    <source>
        <dbReference type="Google" id="ProtNLM"/>
    </source>
</evidence>
<dbReference type="AlphaFoldDB" id="A0A2P4ZX26"/>
<evidence type="ECO:0000313" key="2">
    <source>
        <dbReference type="Proteomes" id="UP000054821"/>
    </source>
</evidence>
<gene>
    <name evidence="1" type="ORF">TGAM01_v201911</name>
</gene>
<dbReference type="PANTHER" id="PTHR36156">
    <property type="entry name" value="SLR2101 PROTEIN"/>
    <property type="match status" value="1"/>
</dbReference>
<dbReference type="Gene3D" id="2.60.120.10">
    <property type="entry name" value="Jelly Rolls"/>
    <property type="match status" value="1"/>
</dbReference>
<sequence length="178" mass="19743">MANRTIISEISHFITSYDPQGKSTFLAAPNPPLVQQSNDSLRVDYIYSTVASPNGPVLTDRDDYRKNEDVRREHPYVMFPLAGGSAAMVASFAPNPDGKEGFMHRSQTLDYVFIIDGELELSLDSGEKRIMKPGDVCVQRASQHSWKNLSKTEFARFGAVTLGIEGAKLNEMIFPEAV</sequence>
<dbReference type="GeneID" id="36347362"/>
<reference evidence="1 2" key="1">
    <citation type="journal article" date="2016" name="Genome Announc.">
        <title>Draft Whole-Genome Sequence of Trichoderma gamsii T6085, a Promising Biocontrol Agent of Fusarium Head Blight on Wheat.</title>
        <authorList>
            <person name="Baroncelli R."/>
            <person name="Zapparata A."/>
            <person name="Piaggeschi G."/>
            <person name="Sarrocco S."/>
            <person name="Vannacci G."/>
        </authorList>
    </citation>
    <scope>NUCLEOTIDE SEQUENCE [LARGE SCALE GENOMIC DNA]</scope>
    <source>
        <strain evidence="1 2">T6085</strain>
    </source>
</reference>